<dbReference type="GO" id="GO:1990281">
    <property type="term" value="C:efflux pump complex"/>
    <property type="evidence" value="ECO:0007669"/>
    <property type="project" value="TreeGrafter"/>
</dbReference>
<name>A0AAE4K5V1_9BURK</name>
<dbReference type="Pfam" id="PF02321">
    <property type="entry name" value="OEP"/>
    <property type="match status" value="2"/>
</dbReference>
<dbReference type="GO" id="GO:0031640">
    <property type="term" value="P:killing of cells of another organism"/>
    <property type="evidence" value="ECO:0007669"/>
    <property type="project" value="UniProtKB-KW"/>
</dbReference>
<keyword evidence="6 7" id="KW-0998">Cell outer membrane</keyword>
<dbReference type="SUPFAM" id="SSF56954">
    <property type="entry name" value="Outer membrane efflux proteins (OEP)"/>
    <property type="match status" value="1"/>
</dbReference>
<dbReference type="GO" id="GO:0015562">
    <property type="term" value="F:efflux transmembrane transporter activity"/>
    <property type="evidence" value="ECO:0007669"/>
    <property type="project" value="InterPro"/>
</dbReference>
<proteinExistence type="inferred from homology"/>
<sequence length="489" mass="53195">MNARTVVMILMATALSCMTLHGQGRDLAYLDLTPLEDPLLARPPELDHGKILPGDALTLACDDRPAVPPVPLSLRDAIDLGLCHHAQVKAGWARIKVQAAQKGEAGAAYLPTINAGLRHQQERVRQPDAAFAPDAQRISRSQYYTLTWRLLDFGGRAANLRAADALVEAALASHDAILQKTMSNVIAAYYEVQTSGANRQARELNEGLARQIMQTTQRRAARGMAARSDLLQVQTALSKAELEHARAIGQHEKSLITLSIALGLRGRSAQIDVPIGSPDSAMDEQQVSQDLEQWSAQAQLHHPALLASRAQLASAREKLAATRAEGLPNLDFSHGYYVNGRPNQGNVGRQTRETVTGLSLNIPLFDGFSHTYKVRSAQAQIDLREAELLEAEGQVIGELASAYADNQAAQRTLVSSQRLLDSAKLALEDVQRKYERGLSDIIGILNVQAALADASQERIRALAEWRSARLRLLASAGELGRTRITEQGK</sequence>
<evidence type="ECO:0000256" key="3">
    <source>
        <dbReference type="ARBA" id="ARBA00022452"/>
    </source>
</evidence>
<keyword evidence="7" id="KW-0204">Cytolysis</keyword>
<evidence type="ECO:0000256" key="2">
    <source>
        <dbReference type="ARBA" id="ARBA00022448"/>
    </source>
</evidence>
<dbReference type="InterPro" id="IPR051906">
    <property type="entry name" value="TolC-like"/>
</dbReference>
<organism evidence="9">
    <name type="scientific">Herbaspirillum huttiense subsp. nephrolepidis</name>
    <dbReference type="NCBI Taxonomy" id="3075126"/>
    <lineage>
        <taxon>Bacteria</taxon>
        <taxon>Pseudomonadati</taxon>
        <taxon>Pseudomonadota</taxon>
        <taxon>Betaproteobacteria</taxon>
        <taxon>Burkholderiales</taxon>
        <taxon>Oxalobacteraceae</taxon>
        <taxon>Herbaspirillum</taxon>
    </lineage>
</organism>
<comment type="function">
    <text evidence="7">CyaE is necessary for transport of calmodulin-sensitive adenylate cyclase-hemolysin (cyclolysin).</text>
</comment>
<dbReference type="PIRSF" id="PIRSF001892">
    <property type="entry name" value="CyaE"/>
    <property type="match status" value="1"/>
</dbReference>
<keyword evidence="5 7" id="KW-0472">Membrane</keyword>
<dbReference type="EMBL" id="JAVRAA010000001">
    <property type="protein sequence ID" value="MDT0335205.1"/>
    <property type="molecule type" value="Genomic_DNA"/>
</dbReference>
<dbReference type="AlphaFoldDB" id="A0AAE4K5V1"/>
<dbReference type="GO" id="GO:0015288">
    <property type="term" value="F:porin activity"/>
    <property type="evidence" value="ECO:0007669"/>
    <property type="project" value="TreeGrafter"/>
</dbReference>
<gene>
    <name evidence="9" type="ORF">RJN63_00075</name>
</gene>
<keyword evidence="2 7" id="KW-0813">Transport</keyword>
<comment type="similarity">
    <text evidence="1 7">Belongs to the outer membrane factor (OMF) (TC 1.B.17) family.</text>
</comment>
<keyword evidence="4" id="KW-0812">Transmembrane</keyword>
<dbReference type="InterPro" id="IPR003423">
    <property type="entry name" value="OMP_efflux"/>
</dbReference>
<dbReference type="PROSITE" id="PS51257">
    <property type="entry name" value="PROKAR_LIPOPROTEIN"/>
    <property type="match status" value="1"/>
</dbReference>
<evidence type="ECO:0000256" key="4">
    <source>
        <dbReference type="ARBA" id="ARBA00022692"/>
    </source>
</evidence>
<dbReference type="Gene3D" id="1.20.1600.10">
    <property type="entry name" value="Outer membrane efflux proteins (OEP)"/>
    <property type="match status" value="1"/>
</dbReference>
<protein>
    <recommendedName>
        <fullName evidence="7">Protein CyaE</fullName>
    </recommendedName>
</protein>
<dbReference type="RefSeq" id="WP_243442899.1">
    <property type="nucleotide sequence ID" value="NZ_JAVLSM010000012.1"/>
</dbReference>
<evidence type="ECO:0000256" key="8">
    <source>
        <dbReference type="SAM" id="Coils"/>
    </source>
</evidence>
<evidence type="ECO:0000256" key="5">
    <source>
        <dbReference type="ARBA" id="ARBA00023136"/>
    </source>
</evidence>
<comment type="subcellular location">
    <subcellularLocation>
        <location evidence="7">Cell outer membrane</location>
        <topology evidence="7">Peripheral membrane protein</topology>
    </subcellularLocation>
</comment>
<keyword evidence="8" id="KW-0175">Coiled coil</keyword>
<keyword evidence="3" id="KW-1134">Transmembrane beta strand</keyword>
<dbReference type="PANTHER" id="PTHR30026:SF20">
    <property type="entry name" value="OUTER MEMBRANE PROTEIN TOLC"/>
    <property type="match status" value="1"/>
</dbReference>
<evidence type="ECO:0000313" key="9">
    <source>
        <dbReference type="EMBL" id="MDT0335205.1"/>
    </source>
</evidence>
<evidence type="ECO:0000256" key="7">
    <source>
        <dbReference type="PIRNR" id="PIRNR001892"/>
    </source>
</evidence>
<feature type="coiled-coil region" evidence="8">
    <location>
        <begin position="374"/>
        <end position="433"/>
    </location>
</feature>
<keyword evidence="7" id="KW-0354">Hemolysis</keyword>
<dbReference type="GO" id="GO:0009279">
    <property type="term" value="C:cell outer membrane"/>
    <property type="evidence" value="ECO:0007669"/>
    <property type="project" value="UniProtKB-SubCell"/>
</dbReference>
<accession>A0AAE4K5V1</accession>
<evidence type="ECO:0000256" key="1">
    <source>
        <dbReference type="ARBA" id="ARBA00007613"/>
    </source>
</evidence>
<evidence type="ECO:0000256" key="6">
    <source>
        <dbReference type="ARBA" id="ARBA00023237"/>
    </source>
</evidence>
<dbReference type="InterPro" id="IPR028351">
    <property type="entry name" value="CyaE"/>
</dbReference>
<dbReference type="PANTHER" id="PTHR30026">
    <property type="entry name" value="OUTER MEMBRANE PROTEIN TOLC"/>
    <property type="match status" value="1"/>
</dbReference>
<comment type="caution">
    <text evidence="9">The sequence shown here is derived from an EMBL/GenBank/DDBJ whole genome shotgun (WGS) entry which is preliminary data.</text>
</comment>
<reference evidence="9" key="1">
    <citation type="submission" date="2023-02" db="EMBL/GenBank/DDBJ databases">
        <title>Description of Herbaspirillum huttiense subsp. nephrolepsisexaltata and Herbaspirillum huttiense subsp. lycopersicon.</title>
        <authorList>
            <person name="Poudel M."/>
            <person name="Sharma A."/>
            <person name="Goss E."/>
            <person name="Tapia J.H."/>
            <person name="Harmon C.M."/>
            <person name="Jones J.B."/>
        </authorList>
    </citation>
    <scope>NUCLEOTIDE SEQUENCE</scope>
    <source>
        <strain evidence="9">NC40101</strain>
    </source>
</reference>